<organism evidence="2 3">
    <name type="scientific">Mesorhabditis spiculigera</name>
    <dbReference type="NCBI Taxonomy" id="96644"/>
    <lineage>
        <taxon>Eukaryota</taxon>
        <taxon>Metazoa</taxon>
        <taxon>Ecdysozoa</taxon>
        <taxon>Nematoda</taxon>
        <taxon>Chromadorea</taxon>
        <taxon>Rhabditida</taxon>
        <taxon>Rhabditina</taxon>
        <taxon>Rhabditomorpha</taxon>
        <taxon>Rhabditoidea</taxon>
        <taxon>Rhabditidae</taxon>
        <taxon>Mesorhabditinae</taxon>
        <taxon>Mesorhabditis</taxon>
    </lineage>
</organism>
<proteinExistence type="predicted"/>
<evidence type="ECO:0000313" key="3">
    <source>
        <dbReference type="Proteomes" id="UP001177023"/>
    </source>
</evidence>
<feature type="transmembrane region" description="Helical" evidence="1">
    <location>
        <begin position="6"/>
        <end position="31"/>
    </location>
</feature>
<keyword evidence="1" id="KW-0812">Transmembrane</keyword>
<keyword evidence="1" id="KW-0472">Membrane</keyword>
<dbReference type="EMBL" id="CATQJA010002613">
    <property type="protein sequence ID" value="CAJ0573085.1"/>
    <property type="molecule type" value="Genomic_DNA"/>
</dbReference>
<protein>
    <submittedName>
        <fullName evidence="2">Uncharacterized protein</fullName>
    </submittedName>
</protein>
<accession>A0AA36G228</accession>
<evidence type="ECO:0000313" key="2">
    <source>
        <dbReference type="EMBL" id="CAJ0573085.1"/>
    </source>
</evidence>
<gene>
    <name evidence="2" type="ORF">MSPICULIGERA_LOCUS11454</name>
</gene>
<keyword evidence="1" id="KW-1133">Transmembrane helix</keyword>
<keyword evidence="3" id="KW-1185">Reference proteome</keyword>
<evidence type="ECO:0000256" key="1">
    <source>
        <dbReference type="SAM" id="Phobius"/>
    </source>
</evidence>
<feature type="non-terminal residue" evidence="2">
    <location>
        <position position="82"/>
    </location>
</feature>
<name>A0AA36G228_9BILA</name>
<reference evidence="2" key="1">
    <citation type="submission" date="2023-06" db="EMBL/GenBank/DDBJ databases">
        <authorList>
            <person name="Delattre M."/>
        </authorList>
    </citation>
    <scope>NUCLEOTIDE SEQUENCE</scope>
    <source>
        <strain evidence="2">AF72</strain>
    </source>
</reference>
<comment type="caution">
    <text evidence="2">The sequence shown here is derived from an EMBL/GenBank/DDBJ whole genome shotgun (WGS) entry which is preliminary data.</text>
</comment>
<dbReference type="Proteomes" id="UP001177023">
    <property type="component" value="Unassembled WGS sequence"/>
</dbReference>
<sequence>MDSCLGIYLLIYASPVVSIIAFVLTLSVAWITNTQRTIVSDIQIKSICLIDDYLQVLVPRGISRRFKRDEVVPMEEPDPPGR</sequence>
<dbReference type="AlphaFoldDB" id="A0AA36G228"/>